<feature type="domain" description="Thioredoxin" evidence="1">
    <location>
        <begin position="1"/>
        <end position="115"/>
    </location>
</feature>
<evidence type="ECO:0000313" key="3">
    <source>
        <dbReference type="Proteomes" id="UP000054387"/>
    </source>
</evidence>
<dbReference type="EMBL" id="LOPU01000029">
    <property type="protein sequence ID" value="KTG09345.1"/>
    <property type="molecule type" value="Genomic_DNA"/>
</dbReference>
<dbReference type="STRING" id="1514971.AUR64_16325"/>
<comment type="caution">
    <text evidence="2">The sequence shown here is derived from an EMBL/GenBank/DDBJ whole genome shotgun (WGS) entry which is preliminary data.</text>
</comment>
<name>A0A0W1R7Z9_9EURY</name>
<dbReference type="PANTHER" id="PTHR42899">
    <property type="entry name" value="SPERMATOGENESIS-ASSOCIATED PROTEIN 20"/>
    <property type="match status" value="1"/>
</dbReference>
<gene>
    <name evidence="2" type="ORF">AUR64_16325</name>
</gene>
<keyword evidence="3" id="KW-1185">Reference proteome</keyword>
<evidence type="ECO:0000313" key="2">
    <source>
        <dbReference type="EMBL" id="KTG09345.1"/>
    </source>
</evidence>
<dbReference type="SUPFAM" id="SSF48208">
    <property type="entry name" value="Six-hairpin glycosidases"/>
    <property type="match status" value="1"/>
</dbReference>
<dbReference type="InterPro" id="IPR004879">
    <property type="entry name" value="Ssp411-like_TRX"/>
</dbReference>
<dbReference type="InterPro" id="IPR012341">
    <property type="entry name" value="6hp_glycosidase-like_sf"/>
</dbReference>
<sequence length="554" mass="59821">MDDETRIEWREWGPAAFAEAADAEQPLLLSLSATWCAGCHEMDAETYAEPRIAANVNDDFVPVRVDVDRHPCVRERYNMGGFPSTVFVTPSGGVISGAGYLGPEGMRQVLDSVRETWAERGGDAGRIPRALADDPTPVGELSPAIEAHLAGQLGEKYDEVHAGWGDDAKFPLPRTVEFALKREREQALRTLDAVRDHLFDDVSGGFFRYTSGRDWSGVHHEKLLDTNAALVRAFANGYLYTGDDAYRRPAKRTIDFLTDDLWTGVAVGGSVGPAAGREYYALSADERAETRQPRVDLTAFAGGNALAAEAMLTYAGYTDDEQAKRYAERVLDFLEAELVDEDGAVTHFRAGDDVGESLLLGDHARVVAAFTRAQQVLGWGLDVAESVANRAIAELYEDESFIDGPREGPGLLDRPFRPLDDNVEMASALCDLAVLTGDARYRDVARETIEAFAGAADRIGVQAADYGAVAARLCGDPLVVAVADDPGSDLHRAALRVADHEKVVVPNAGSVLTDREFESGTATVLVGETARSAATPDELMTQVSAATRRLGTNN</sequence>
<dbReference type="AlphaFoldDB" id="A0A0W1R7Z9"/>
<protein>
    <submittedName>
        <fullName evidence="2">Thioredoxin domain protein</fullName>
    </submittedName>
</protein>
<reference evidence="2 3" key="1">
    <citation type="submission" date="2015-12" db="EMBL/GenBank/DDBJ databases">
        <title>Haloprofundus marisrubri gen. nov., sp. nov., an extremely halophilic archaeon isolated from the Discovery deep brine-seawater interface in the Red Sea.</title>
        <authorList>
            <person name="Zhang G."/>
            <person name="Stingl U."/>
            <person name="Rashid M."/>
        </authorList>
    </citation>
    <scope>NUCLEOTIDE SEQUENCE [LARGE SCALE GENOMIC DNA]</scope>
    <source>
        <strain evidence="2 3">SB9</strain>
    </source>
</reference>
<dbReference type="InterPro" id="IPR036249">
    <property type="entry name" value="Thioredoxin-like_sf"/>
</dbReference>
<accession>A0A0W1R7Z9</accession>
<dbReference type="Gene3D" id="3.40.30.10">
    <property type="entry name" value="Glutaredoxin"/>
    <property type="match status" value="1"/>
</dbReference>
<dbReference type="PANTHER" id="PTHR42899:SF1">
    <property type="entry name" value="SPERMATOGENESIS-ASSOCIATED PROTEIN 20"/>
    <property type="match status" value="1"/>
</dbReference>
<dbReference type="RefSeq" id="WP_058582497.1">
    <property type="nucleotide sequence ID" value="NZ_LOPU01000029.1"/>
</dbReference>
<proteinExistence type="predicted"/>
<organism evidence="2 3">
    <name type="scientific">Haloprofundus marisrubri</name>
    <dbReference type="NCBI Taxonomy" id="1514971"/>
    <lineage>
        <taxon>Archaea</taxon>
        <taxon>Methanobacteriati</taxon>
        <taxon>Methanobacteriota</taxon>
        <taxon>Stenosarchaea group</taxon>
        <taxon>Halobacteria</taxon>
        <taxon>Halobacteriales</taxon>
        <taxon>Haloferacaceae</taxon>
        <taxon>Haloprofundus</taxon>
    </lineage>
</organism>
<dbReference type="Gene3D" id="1.50.10.10">
    <property type="match status" value="1"/>
</dbReference>
<evidence type="ECO:0000259" key="1">
    <source>
        <dbReference type="PROSITE" id="PS51352"/>
    </source>
</evidence>
<dbReference type="GO" id="GO:0005975">
    <property type="term" value="P:carbohydrate metabolic process"/>
    <property type="evidence" value="ECO:0007669"/>
    <property type="project" value="InterPro"/>
</dbReference>
<dbReference type="InterPro" id="IPR013766">
    <property type="entry name" value="Thioredoxin_domain"/>
</dbReference>
<dbReference type="SUPFAM" id="SSF52833">
    <property type="entry name" value="Thioredoxin-like"/>
    <property type="match status" value="1"/>
</dbReference>
<dbReference type="Pfam" id="PF03190">
    <property type="entry name" value="Thioredox_DsbH"/>
    <property type="match status" value="1"/>
</dbReference>
<dbReference type="InterPro" id="IPR024705">
    <property type="entry name" value="Ssp411"/>
</dbReference>
<dbReference type="PROSITE" id="PS51352">
    <property type="entry name" value="THIOREDOXIN_2"/>
    <property type="match status" value="1"/>
</dbReference>
<dbReference type="PIRSF" id="PIRSF006402">
    <property type="entry name" value="UCP006402_thioredoxin"/>
    <property type="match status" value="1"/>
</dbReference>
<dbReference type="Proteomes" id="UP000054387">
    <property type="component" value="Unassembled WGS sequence"/>
</dbReference>
<dbReference type="OrthoDB" id="202131at2157"/>
<dbReference type="InterPro" id="IPR008928">
    <property type="entry name" value="6-hairpin_glycosidase_sf"/>
</dbReference>